<feature type="chain" id="PRO_5006693894" evidence="1">
    <location>
        <begin position="22"/>
        <end position="119"/>
    </location>
</feature>
<dbReference type="EMBL" id="CQAW01000001">
    <property type="protein sequence ID" value="CNH07420.1"/>
    <property type="molecule type" value="Genomic_DNA"/>
</dbReference>
<name>A0A0T9NGU2_9GAMM</name>
<protein>
    <submittedName>
        <fullName evidence="2">Fels-1 Prophage Protein-like</fullName>
    </submittedName>
</protein>
<feature type="signal peptide" evidence="1">
    <location>
        <begin position="1"/>
        <end position="21"/>
    </location>
</feature>
<keyword evidence="1" id="KW-0732">Signal</keyword>
<dbReference type="RefSeq" id="WP_050112447.1">
    <property type="nucleotide sequence ID" value="NZ_CACVAB010000077.1"/>
</dbReference>
<organism evidence="2 3">
    <name type="scientific">Yersinia thracica</name>
    <dbReference type="NCBI Taxonomy" id="2890319"/>
    <lineage>
        <taxon>Bacteria</taxon>
        <taxon>Pseudomonadati</taxon>
        <taxon>Pseudomonadota</taxon>
        <taxon>Gammaproteobacteria</taxon>
        <taxon>Enterobacterales</taxon>
        <taxon>Yersiniaceae</taxon>
        <taxon>Yersinia</taxon>
    </lineage>
</organism>
<reference evidence="3" key="1">
    <citation type="submission" date="2015-03" db="EMBL/GenBank/DDBJ databases">
        <authorList>
            <consortium name="Pathogen Informatics"/>
            <person name="Murphy D."/>
        </authorList>
    </citation>
    <scope>NUCLEOTIDE SEQUENCE [LARGE SCALE GENOMIC DNA]</scope>
    <source>
        <strain evidence="3">IP6945</strain>
    </source>
</reference>
<dbReference type="Proteomes" id="UP000041882">
    <property type="component" value="Unassembled WGS sequence"/>
</dbReference>
<evidence type="ECO:0000256" key="1">
    <source>
        <dbReference type="SAM" id="SignalP"/>
    </source>
</evidence>
<keyword evidence="3" id="KW-1185">Reference proteome</keyword>
<accession>A0A0T9NGU2</accession>
<evidence type="ECO:0000313" key="3">
    <source>
        <dbReference type="Proteomes" id="UP000041882"/>
    </source>
</evidence>
<gene>
    <name evidence="2" type="ORF">ERS008472_00488</name>
</gene>
<sequence>MKTLLAVLVLSLGFIATNTNAATQKRLKSPVSGVVCDNFVCADTKGISVPLTERYLGKKKSERIVALGDFDHTRFTFANGVFCDVKERLCRKDRYHGVDGKNSGAVDKQTTNLLFGQNK</sequence>
<dbReference type="AlphaFoldDB" id="A0A0T9NGU2"/>
<dbReference type="InterPro" id="IPR008617">
    <property type="entry name" value="Uncharacterised_YcgJ"/>
</dbReference>
<evidence type="ECO:0000313" key="2">
    <source>
        <dbReference type="EMBL" id="CNH07420.1"/>
    </source>
</evidence>
<proteinExistence type="predicted"/>
<dbReference type="Pfam" id="PF05666">
    <property type="entry name" value="YcgJ"/>
    <property type="match status" value="1"/>
</dbReference>